<dbReference type="InterPro" id="IPR003667">
    <property type="entry name" value="NqrDE/RnfAE"/>
</dbReference>
<dbReference type="Proteomes" id="UP000263098">
    <property type="component" value="Unassembled WGS sequence"/>
</dbReference>
<reference evidence="8 9" key="1">
    <citation type="journal article" date="2018" name="Nat. Biotechnol.">
        <title>A standardized bacterial taxonomy based on genome phylogeny substantially revises the tree of life.</title>
        <authorList>
            <person name="Parks D.H."/>
            <person name="Chuvochina M."/>
            <person name="Waite D.W."/>
            <person name="Rinke C."/>
            <person name="Skarshewski A."/>
            <person name="Chaumeil P.A."/>
            <person name="Hugenholtz P."/>
        </authorList>
    </citation>
    <scope>NUCLEOTIDE SEQUENCE [LARGE SCALE GENOMIC DNA]</scope>
    <source>
        <strain evidence="8">UBA9667</strain>
    </source>
</reference>
<evidence type="ECO:0000256" key="5">
    <source>
        <dbReference type="ARBA" id="ARBA00022989"/>
    </source>
</evidence>
<comment type="subcellular location">
    <subcellularLocation>
        <location evidence="1">Endomembrane system</location>
        <topology evidence="1">Multi-pass membrane protein</topology>
    </subcellularLocation>
</comment>
<evidence type="ECO:0000256" key="1">
    <source>
        <dbReference type="ARBA" id="ARBA00004127"/>
    </source>
</evidence>
<name>A0A3D2SFC8_9BACE</name>
<keyword evidence="4" id="KW-1278">Translocase</keyword>
<dbReference type="EMBL" id="DPVG01000341">
    <property type="protein sequence ID" value="HCK24957.1"/>
    <property type="molecule type" value="Genomic_DNA"/>
</dbReference>
<dbReference type="PANTHER" id="PTHR30586:SF0">
    <property type="entry name" value="ION-TRANSLOCATING OXIDOREDUCTASE COMPLEX SUBUNIT E"/>
    <property type="match status" value="1"/>
</dbReference>
<gene>
    <name evidence="8" type="ORF">DHW31_09300</name>
</gene>
<dbReference type="GO" id="GO:0012505">
    <property type="term" value="C:endomembrane system"/>
    <property type="evidence" value="ECO:0007669"/>
    <property type="project" value="UniProtKB-SubCell"/>
</dbReference>
<feature type="non-terminal residue" evidence="8">
    <location>
        <position position="107"/>
    </location>
</feature>
<feature type="transmembrane region" description="Helical" evidence="7">
    <location>
        <begin position="65"/>
        <end position="82"/>
    </location>
</feature>
<keyword evidence="3 7" id="KW-0812">Transmembrane</keyword>
<dbReference type="PANTHER" id="PTHR30586">
    <property type="entry name" value="ELECTRON TRANSPORT COMPLEX PROTEIN RNFE"/>
    <property type="match status" value="1"/>
</dbReference>
<accession>A0A3D2SFC8</accession>
<keyword evidence="5 7" id="KW-1133">Transmembrane helix</keyword>
<keyword evidence="2" id="KW-0813">Transport</keyword>
<organism evidence="8 9">
    <name type="scientific">Bacteroides graminisolvens</name>
    <dbReference type="NCBI Taxonomy" id="477666"/>
    <lineage>
        <taxon>Bacteria</taxon>
        <taxon>Pseudomonadati</taxon>
        <taxon>Bacteroidota</taxon>
        <taxon>Bacteroidia</taxon>
        <taxon>Bacteroidales</taxon>
        <taxon>Bacteroidaceae</taxon>
        <taxon>Bacteroides</taxon>
    </lineage>
</organism>
<dbReference type="Pfam" id="PF02508">
    <property type="entry name" value="Rnf-Nqr"/>
    <property type="match status" value="1"/>
</dbReference>
<evidence type="ECO:0000256" key="2">
    <source>
        <dbReference type="ARBA" id="ARBA00022448"/>
    </source>
</evidence>
<protein>
    <submittedName>
        <fullName evidence="8">Electron transport complex subunit RsxE</fullName>
    </submittedName>
</protein>
<sequence length="107" mass="11405">MNNFKVLMNGIVKENPTFVLLLGMCPTLGTTSSAINGMGMGLATAFVLICSNVVISSIKNLIPDMVRIPAFVVVIASFVTLLQMVMQAFVPALYATLGLFIPLIVVN</sequence>
<dbReference type="AlphaFoldDB" id="A0A3D2SFC8"/>
<comment type="caution">
    <text evidence="8">The sequence shown here is derived from an EMBL/GenBank/DDBJ whole genome shotgun (WGS) entry which is preliminary data.</text>
</comment>
<feature type="transmembrane region" description="Helical" evidence="7">
    <location>
        <begin position="39"/>
        <end position="58"/>
    </location>
</feature>
<evidence type="ECO:0000256" key="4">
    <source>
        <dbReference type="ARBA" id="ARBA00022967"/>
    </source>
</evidence>
<evidence type="ECO:0000256" key="7">
    <source>
        <dbReference type="SAM" id="Phobius"/>
    </source>
</evidence>
<dbReference type="GO" id="GO:0005886">
    <property type="term" value="C:plasma membrane"/>
    <property type="evidence" value="ECO:0007669"/>
    <property type="project" value="TreeGrafter"/>
</dbReference>
<proteinExistence type="predicted"/>
<evidence type="ECO:0000256" key="3">
    <source>
        <dbReference type="ARBA" id="ARBA00022692"/>
    </source>
</evidence>
<keyword evidence="6 7" id="KW-0472">Membrane</keyword>
<evidence type="ECO:0000256" key="6">
    <source>
        <dbReference type="ARBA" id="ARBA00023136"/>
    </source>
</evidence>
<evidence type="ECO:0000313" key="9">
    <source>
        <dbReference type="Proteomes" id="UP000263098"/>
    </source>
</evidence>
<evidence type="ECO:0000313" key="8">
    <source>
        <dbReference type="EMBL" id="HCK24957.1"/>
    </source>
</evidence>